<dbReference type="EMBL" id="UOGL01000398">
    <property type="protein sequence ID" value="VAX40071.1"/>
    <property type="molecule type" value="Genomic_DNA"/>
</dbReference>
<evidence type="ECO:0000313" key="1">
    <source>
        <dbReference type="EMBL" id="VAX40071.1"/>
    </source>
</evidence>
<organism evidence="1">
    <name type="scientific">hydrothermal vent metagenome</name>
    <dbReference type="NCBI Taxonomy" id="652676"/>
    <lineage>
        <taxon>unclassified sequences</taxon>
        <taxon>metagenomes</taxon>
        <taxon>ecological metagenomes</taxon>
    </lineage>
</organism>
<protein>
    <submittedName>
        <fullName evidence="1">Uncharacterized protein</fullName>
    </submittedName>
</protein>
<sequence length="128" mass="14919">MNETVPSEQSLAYDILKQVEALLSEVEQEQKPLEVDPYRSRLFELFVTAEGAGYLDESKSDSLSAENLCRELSQCWGLDVAAKESVAQQEKMSSEQLSKMRLLWATMRMWMEWDYAWTRWKEFHAQGD</sequence>
<reference evidence="1" key="1">
    <citation type="submission" date="2018-06" db="EMBL/GenBank/DDBJ databases">
        <authorList>
            <person name="Zhirakovskaya E."/>
        </authorList>
    </citation>
    <scope>NUCLEOTIDE SEQUENCE</scope>
</reference>
<gene>
    <name evidence="1" type="ORF">MNBD_PLANCTO02-268</name>
</gene>
<accession>A0A3B1DMB5</accession>
<proteinExistence type="predicted"/>
<dbReference type="AlphaFoldDB" id="A0A3B1DMB5"/>
<name>A0A3B1DMB5_9ZZZZ</name>